<evidence type="ECO:0000256" key="6">
    <source>
        <dbReference type="SAM" id="MobiDB-lite"/>
    </source>
</evidence>
<evidence type="ECO:0000256" key="5">
    <source>
        <dbReference type="ARBA" id="ARBA00023136"/>
    </source>
</evidence>
<organism evidence="8 9">
    <name type="scientific">Venturia inaequalis</name>
    <name type="common">Apple scab fungus</name>
    <dbReference type="NCBI Taxonomy" id="5025"/>
    <lineage>
        <taxon>Eukaryota</taxon>
        <taxon>Fungi</taxon>
        <taxon>Dikarya</taxon>
        <taxon>Ascomycota</taxon>
        <taxon>Pezizomycotina</taxon>
        <taxon>Dothideomycetes</taxon>
        <taxon>Pleosporomycetidae</taxon>
        <taxon>Venturiales</taxon>
        <taxon>Venturiaceae</taxon>
        <taxon>Venturia</taxon>
    </lineage>
</organism>
<evidence type="ECO:0000313" key="9">
    <source>
        <dbReference type="Proteomes" id="UP000433883"/>
    </source>
</evidence>
<sequence>MKAWIAAPATAALVYRAYSRNSLTPLGIVVAALTAIVHAIHPWSTPFTLLVVFFLAGTAVSKVKHEVKARLTHSSSGSPGGEGPRTHIQVLANSGVASALILLHAWSLRKDNGEFDDQCFKRGAWPRTSDVLVAGIVANYAAVAADTFSSELGILAKSKPRLITAPWRVVPPGTNGGVTATGINAGLLGSFILSAIATILLPFCPESTYGLTGTLGGGVHTVGWSFKSRINFLLAMTAIGTAGSLLDSLLGALLQASVVDTRTGKIIEGDGGKKVIITSAGSLHLKQRAVVREKIGSSESSSAIPATPIELRKRNTNRPQDGGDGQQVESRKVAVGSDVLSNNGVNVLMAATMSAVGVFGTAWLKGHPPVMELESPANMGNTSAPTKLQSPPLTLASIETDMAPRNVAPEPSSIVVEWHGVSSSICASRWSMLPDRWSTVNNDHVVDLKAMIANAFAFRQVVDDASAYADEPTHTRAAADALRTLLMNPLLHTLYSDIFKKVAKSPMKTKVRDWQDKRHSELIPIMEDFTTQVGHPSAPLATFASHGFSFSPSSSDHFLAARVRFLAAYERVYSTDQPMGEKQRKIRLPKPLSTTFDDLQHIHHQEQGWLVKNPDAEGGEDSRHSSFAVALWANQMIARAHSDTKMDSKLPVKQKDTWAKRWSKERKYNWWIPLTSTKTDMRIAHDQMVSHGITLFSAVMAYGTGPIELSDTTRHIEHTVNLCMAHIETFWQLTQAGIAEKEWVEKKKHKERQRRMGDVQYSMAICEQTKRDLDKARMIAPERVTRGSRRVSDGAGGG</sequence>
<dbReference type="AlphaFoldDB" id="A0A8H3Z173"/>
<comment type="caution">
    <text evidence="8">The sequence shown here is derived from an EMBL/GenBank/DDBJ whole genome shotgun (WGS) entry which is preliminary data.</text>
</comment>
<evidence type="ECO:0000256" key="2">
    <source>
        <dbReference type="ARBA" id="ARBA00009012"/>
    </source>
</evidence>
<feature type="transmembrane region" description="Helical" evidence="7">
    <location>
        <begin position="232"/>
        <end position="254"/>
    </location>
</feature>
<dbReference type="GO" id="GO:0016020">
    <property type="term" value="C:membrane"/>
    <property type="evidence" value="ECO:0007669"/>
    <property type="project" value="UniProtKB-SubCell"/>
</dbReference>
<evidence type="ECO:0000256" key="1">
    <source>
        <dbReference type="ARBA" id="ARBA00004141"/>
    </source>
</evidence>
<gene>
    <name evidence="8" type="ORF">BLS_002167</name>
</gene>
<dbReference type="InterPro" id="IPR002794">
    <property type="entry name" value="DUF92_TMEM19"/>
</dbReference>
<name>A0A8H3Z173_VENIN</name>
<comment type="subcellular location">
    <subcellularLocation>
        <location evidence="1">Membrane</location>
        <topology evidence="1">Multi-pass membrane protein</topology>
    </subcellularLocation>
</comment>
<dbReference type="Pfam" id="PF01940">
    <property type="entry name" value="DUF92"/>
    <property type="match status" value="1"/>
</dbReference>
<proteinExistence type="inferred from homology"/>
<dbReference type="EMBL" id="WNWQ01000158">
    <property type="protein sequence ID" value="KAE9976226.1"/>
    <property type="molecule type" value="Genomic_DNA"/>
</dbReference>
<evidence type="ECO:0000256" key="7">
    <source>
        <dbReference type="SAM" id="Phobius"/>
    </source>
</evidence>
<reference evidence="8 9" key="1">
    <citation type="submission" date="2019-11" db="EMBL/GenBank/DDBJ databases">
        <title>Venturia inaequalis Genome Resource.</title>
        <authorList>
            <person name="Lichtner F.J."/>
        </authorList>
    </citation>
    <scope>NUCLEOTIDE SEQUENCE [LARGE SCALE GENOMIC DNA]</scope>
    <source>
        <strain evidence="8">Bline_iso_100314</strain>
    </source>
</reference>
<dbReference type="PANTHER" id="PTHR13353">
    <property type="entry name" value="TRANSMEMBRANE PROTEIN 19"/>
    <property type="match status" value="1"/>
</dbReference>
<keyword evidence="4 7" id="KW-1133">Transmembrane helix</keyword>
<keyword evidence="3 7" id="KW-0812">Transmembrane</keyword>
<accession>A0A8H3Z173</accession>
<evidence type="ECO:0000256" key="3">
    <source>
        <dbReference type="ARBA" id="ARBA00022692"/>
    </source>
</evidence>
<comment type="similarity">
    <text evidence="2">Belongs to the TMEM19 family.</text>
</comment>
<keyword evidence="5 7" id="KW-0472">Membrane</keyword>
<evidence type="ECO:0000313" key="8">
    <source>
        <dbReference type="EMBL" id="KAE9976226.1"/>
    </source>
</evidence>
<dbReference type="Proteomes" id="UP000433883">
    <property type="component" value="Unassembled WGS sequence"/>
</dbReference>
<protein>
    <submittedName>
        <fullName evidence="8">Uncharacterized protein</fullName>
    </submittedName>
</protein>
<feature type="region of interest" description="Disordered" evidence="6">
    <location>
        <begin position="296"/>
        <end position="332"/>
    </location>
</feature>
<dbReference type="PANTHER" id="PTHR13353:SF5">
    <property type="entry name" value="TRANSMEMBRANE PROTEIN 19"/>
    <property type="match status" value="1"/>
</dbReference>
<feature type="transmembrane region" description="Helical" evidence="7">
    <location>
        <begin position="43"/>
        <end position="61"/>
    </location>
</feature>
<evidence type="ECO:0000256" key="4">
    <source>
        <dbReference type="ARBA" id="ARBA00022989"/>
    </source>
</evidence>